<protein>
    <recommendedName>
        <fullName evidence="5">Lipoprotein</fullName>
    </recommendedName>
</protein>
<feature type="compositionally biased region" description="Polar residues" evidence="1">
    <location>
        <begin position="75"/>
        <end position="88"/>
    </location>
</feature>
<feature type="compositionally biased region" description="Low complexity" evidence="1">
    <location>
        <begin position="55"/>
        <end position="65"/>
    </location>
</feature>
<dbReference type="KEGG" id="vg:55016470"/>
<evidence type="ECO:0000256" key="2">
    <source>
        <dbReference type="SAM" id="Phobius"/>
    </source>
</evidence>
<dbReference type="EMBL" id="MK372342">
    <property type="protein sequence ID" value="QAU04388.1"/>
    <property type="molecule type" value="Genomic_DNA"/>
</dbReference>
<keyword evidence="2" id="KW-1133">Transmembrane helix</keyword>
<dbReference type="RefSeq" id="YP_009824887.1">
    <property type="nucleotide sequence ID" value="NC_048208.1"/>
</dbReference>
<reference evidence="3 4" key="1">
    <citation type="submission" date="2019-01" db="EMBL/GenBank/DDBJ databases">
        <title>The whole genome sequence of IME542.</title>
        <authorList>
            <person name="Li P."/>
            <person name="Tong Y."/>
            <person name="Wang J."/>
        </authorList>
    </citation>
    <scope>NUCLEOTIDE SEQUENCE [LARGE SCALE GENOMIC DNA]</scope>
</reference>
<organism evidence="3 4">
    <name type="scientific">Escherichia phage vB_EcoS_IME542</name>
    <dbReference type="NCBI Taxonomy" id="2507711"/>
    <lineage>
        <taxon>Viruses</taxon>
        <taxon>Duplodnaviria</taxon>
        <taxon>Heunggongvirae</taxon>
        <taxon>Uroviricota</taxon>
        <taxon>Caudoviricetes</taxon>
        <taxon>Drexlerviridae</taxon>
        <taxon>Braunvirinae</taxon>
        <taxon>Christensenvirus</taxon>
        <taxon>Christensenvirus IME542</taxon>
    </lineage>
</organism>
<feature type="region of interest" description="Disordered" evidence="1">
    <location>
        <begin position="55"/>
        <end position="88"/>
    </location>
</feature>
<dbReference type="Proteomes" id="UP000289271">
    <property type="component" value="Segment"/>
</dbReference>
<evidence type="ECO:0000313" key="3">
    <source>
        <dbReference type="EMBL" id="QAU04388.1"/>
    </source>
</evidence>
<feature type="transmembrane region" description="Helical" evidence="2">
    <location>
        <begin position="111"/>
        <end position="130"/>
    </location>
</feature>
<evidence type="ECO:0000256" key="1">
    <source>
        <dbReference type="SAM" id="MobiDB-lite"/>
    </source>
</evidence>
<keyword evidence="4" id="KW-1185">Reference proteome</keyword>
<evidence type="ECO:0000313" key="4">
    <source>
        <dbReference type="Proteomes" id="UP000289271"/>
    </source>
</evidence>
<dbReference type="PROSITE" id="PS51257">
    <property type="entry name" value="PROKAR_LIPOPROTEIN"/>
    <property type="match status" value="1"/>
</dbReference>
<proteinExistence type="predicted"/>
<keyword evidence="2" id="KW-0472">Membrane</keyword>
<evidence type="ECO:0008006" key="5">
    <source>
        <dbReference type="Google" id="ProtNLM"/>
    </source>
</evidence>
<dbReference type="GeneID" id="55016470"/>
<name>A0A410T620_9CAUD</name>
<keyword evidence="2" id="KW-0812">Transmembrane</keyword>
<accession>A0A410T620</accession>
<sequence length="137" mass="14244">MLKWGWKMKVVLIAAVILLSGCSATSALTGLIGSKPEISAQAGAENNKVGVGLTSKVDSSSSSESTVKDSKVGSLDSSSGKKTSDNSIKASTITAEKIEITNNDSSGIYELLALIGFPLLIVFNGCYVLYRANKKAP</sequence>